<evidence type="ECO:0000256" key="1">
    <source>
        <dbReference type="ARBA" id="ARBA00006068"/>
    </source>
</evidence>
<keyword evidence="3" id="KW-0812">Transmembrane</keyword>
<comment type="caution">
    <text evidence="5">The sequence shown here is derived from an EMBL/GenBank/DDBJ whole genome shotgun (WGS) entry which is preliminary data.</text>
</comment>
<organism evidence="5 6">
    <name type="scientific">Terrabacter ginsenosidimutans</name>
    <dbReference type="NCBI Taxonomy" id="490575"/>
    <lineage>
        <taxon>Bacteria</taxon>
        <taxon>Bacillati</taxon>
        <taxon>Actinomycetota</taxon>
        <taxon>Actinomycetes</taxon>
        <taxon>Micrococcales</taxon>
        <taxon>Intrasporangiaceae</taxon>
        <taxon>Terrabacter</taxon>
    </lineage>
</organism>
<evidence type="ECO:0000256" key="3">
    <source>
        <dbReference type="SAM" id="Phobius"/>
    </source>
</evidence>
<comment type="similarity">
    <text evidence="1">Belongs to the LytR/CpsA/Psr (LCP) family.</text>
</comment>
<feature type="domain" description="Cell envelope-related transcriptional attenuator" evidence="4">
    <location>
        <begin position="150"/>
        <end position="294"/>
    </location>
</feature>
<evidence type="ECO:0000313" key="5">
    <source>
        <dbReference type="EMBL" id="GAA3717563.1"/>
    </source>
</evidence>
<evidence type="ECO:0000259" key="4">
    <source>
        <dbReference type="Pfam" id="PF03816"/>
    </source>
</evidence>
<dbReference type="Gene3D" id="3.40.630.190">
    <property type="entry name" value="LCP protein"/>
    <property type="match status" value="1"/>
</dbReference>
<dbReference type="EMBL" id="BAABDC010000008">
    <property type="protein sequence ID" value="GAA3717563.1"/>
    <property type="molecule type" value="Genomic_DNA"/>
</dbReference>
<protein>
    <submittedName>
        <fullName evidence="5">LCP family protein</fullName>
    </submittedName>
</protein>
<feature type="region of interest" description="Disordered" evidence="2">
    <location>
        <begin position="1"/>
        <end position="70"/>
    </location>
</feature>
<dbReference type="Pfam" id="PF03816">
    <property type="entry name" value="LytR_cpsA_psr"/>
    <property type="match status" value="1"/>
</dbReference>
<feature type="transmembrane region" description="Helical" evidence="3">
    <location>
        <begin position="75"/>
        <end position="94"/>
    </location>
</feature>
<keyword evidence="3" id="KW-0472">Membrane</keyword>
<keyword evidence="6" id="KW-1185">Reference proteome</keyword>
<reference evidence="6" key="1">
    <citation type="journal article" date="2019" name="Int. J. Syst. Evol. Microbiol.">
        <title>The Global Catalogue of Microorganisms (GCM) 10K type strain sequencing project: providing services to taxonomists for standard genome sequencing and annotation.</title>
        <authorList>
            <consortium name="The Broad Institute Genomics Platform"/>
            <consortium name="The Broad Institute Genome Sequencing Center for Infectious Disease"/>
            <person name="Wu L."/>
            <person name="Ma J."/>
        </authorList>
    </citation>
    <scope>NUCLEOTIDE SEQUENCE [LARGE SCALE GENOMIC DNA]</scope>
    <source>
        <strain evidence="6">JCM 17125</strain>
    </source>
</reference>
<proteinExistence type="inferred from homology"/>
<dbReference type="PANTHER" id="PTHR33392">
    <property type="entry name" value="POLYISOPRENYL-TEICHOIC ACID--PEPTIDOGLYCAN TEICHOIC ACID TRANSFERASE TAGU"/>
    <property type="match status" value="1"/>
</dbReference>
<dbReference type="NCBIfam" id="TIGR00350">
    <property type="entry name" value="lytR_cpsA_psr"/>
    <property type="match status" value="1"/>
</dbReference>
<sequence length="398" mass="42482">MPTDPSTPRRPGRDDAYTVDTRRRPKRSGGAIAPSHAEERDPDVVDTRGPRQRGGAPTGPTGPGEPRHRRRKGRVVLVALLVLLLAWVGFMVWVPMQAWGSVNKVDNIPDGERPTDTSGYNYLLVGSDSREGLTKEQRKKYATGNAAGNRTDTIMLVHVSESGGKPVMVSLPRDSYVPIPGHGRDKINAAYSIGGPKLLTTTVEQATGIHVDGYVEIGLGGFAAVVDSVDGVDLCVARNMKDKKAGIDLKKGCQTLDGGNALGYVRSRYEDPLGDIGRAARQRQFLGALMKKAATPATVLIPWRYKSFADASAAGLAVGTETGIMDAVRVLQAMRSVSNDQGLSLSVPTSDLAYRTSSGALAVKWDTQRAKALFTALKNDDPLTEPPPGTTVEGAKNS</sequence>
<accession>A0ABP7EIC0</accession>
<dbReference type="Proteomes" id="UP001501468">
    <property type="component" value="Unassembled WGS sequence"/>
</dbReference>
<feature type="compositionally biased region" description="Basic and acidic residues" evidence="2">
    <location>
        <begin position="11"/>
        <end position="22"/>
    </location>
</feature>
<dbReference type="InterPro" id="IPR004474">
    <property type="entry name" value="LytR_CpsA_psr"/>
</dbReference>
<evidence type="ECO:0000313" key="6">
    <source>
        <dbReference type="Proteomes" id="UP001501468"/>
    </source>
</evidence>
<evidence type="ECO:0000256" key="2">
    <source>
        <dbReference type="SAM" id="MobiDB-lite"/>
    </source>
</evidence>
<dbReference type="RefSeq" id="WP_344950301.1">
    <property type="nucleotide sequence ID" value="NZ_BAABDC010000008.1"/>
</dbReference>
<feature type="region of interest" description="Disordered" evidence="2">
    <location>
        <begin position="377"/>
        <end position="398"/>
    </location>
</feature>
<keyword evidence="3" id="KW-1133">Transmembrane helix</keyword>
<feature type="compositionally biased region" description="Basic and acidic residues" evidence="2">
    <location>
        <begin position="36"/>
        <end position="49"/>
    </location>
</feature>
<dbReference type="InterPro" id="IPR050922">
    <property type="entry name" value="LytR/CpsA/Psr_CW_biosynth"/>
</dbReference>
<dbReference type="PANTHER" id="PTHR33392:SF6">
    <property type="entry name" value="POLYISOPRENYL-TEICHOIC ACID--PEPTIDOGLYCAN TEICHOIC ACID TRANSFERASE TAGU"/>
    <property type="match status" value="1"/>
</dbReference>
<name>A0ABP7EIC0_9MICO</name>
<gene>
    <name evidence="5" type="ORF">GCM10022399_37670</name>
</gene>